<accession>A0AAN7WU23</accession>
<dbReference type="GO" id="GO:0003723">
    <property type="term" value="F:RNA binding"/>
    <property type="evidence" value="ECO:0007669"/>
    <property type="project" value="TreeGrafter"/>
</dbReference>
<dbReference type="InterPro" id="IPR036020">
    <property type="entry name" value="WW_dom_sf"/>
</dbReference>
<evidence type="ECO:0000313" key="4">
    <source>
        <dbReference type="Proteomes" id="UP001306508"/>
    </source>
</evidence>
<protein>
    <recommendedName>
        <fullName evidence="2">WW domain-containing protein</fullName>
    </recommendedName>
</protein>
<feature type="compositionally biased region" description="Basic and acidic residues" evidence="1">
    <location>
        <begin position="132"/>
        <end position="166"/>
    </location>
</feature>
<dbReference type="Pfam" id="PF01846">
    <property type="entry name" value="FF"/>
    <property type="match status" value="1"/>
</dbReference>
<dbReference type="Proteomes" id="UP001306508">
    <property type="component" value="Unassembled WGS sequence"/>
</dbReference>
<dbReference type="InterPro" id="IPR039726">
    <property type="entry name" value="Prp40-like"/>
</dbReference>
<feature type="compositionally biased region" description="Acidic residues" evidence="1">
    <location>
        <begin position="277"/>
        <end position="291"/>
    </location>
</feature>
<sequence length="452" mass="53584">MSSTGPWRQYKAPNGRKYYYNAETKTTTWINPFRTQKTTKKAVFSIPLLNDWYLIIYDSGEKIWLFNNVLYSRLNDPDSLQLLEQLDKSLLVLLIGISRGYISSRGADYVYEKILQEIQDIKDQWNNEILVDPKESGENDTGTHEEQIKGGEEEKEEAKDVEEISESKSTIDTLISGYSSSEDDEIEDNEHVNKQRKIEDEFSGSKLDESIINQYKKMFTRYKLNPYSLWSFEMDKCSKDPVFYLIVDDNDREMVFESWCGDFQINTDLNSSKDEINNSDEDEEQEQEDDDDDLIPTRFHYLSHIISKSTIKRETIFEDIKREQKPLWKQFKINKIIPDKKEQREFVMKILFYYKKYTLEERHKLFLNWITKNCKLEHNATDKLKLPISTTNHWKELHIRKDSSRDTETLLLSLEKYLHISEVLEDENINPLGYYLLGIKDKCDVLYNVVIK</sequence>
<dbReference type="PROSITE" id="PS50020">
    <property type="entry name" value="WW_DOMAIN_2"/>
    <property type="match status" value="1"/>
</dbReference>
<keyword evidence="4" id="KW-1185">Reference proteome</keyword>
<evidence type="ECO:0000313" key="3">
    <source>
        <dbReference type="EMBL" id="KAK5781888.1"/>
    </source>
</evidence>
<dbReference type="GO" id="GO:0071004">
    <property type="term" value="C:U2-type prespliceosome"/>
    <property type="evidence" value="ECO:0007669"/>
    <property type="project" value="TreeGrafter"/>
</dbReference>
<dbReference type="SMART" id="SM00456">
    <property type="entry name" value="WW"/>
    <property type="match status" value="1"/>
</dbReference>
<dbReference type="CDD" id="cd00201">
    <property type="entry name" value="WW"/>
    <property type="match status" value="1"/>
</dbReference>
<dbReference type="Pfam" id="PF00397">
    <property type="entry name" value="WW"/>
    <property type="match status" value="1"/>
</dbReference>
<evidence type="ECO:0000256" key="1">
    <source>
        <dbReference type="SAM" id="MobiDB-lite"/>
    </source>
</evidence>
<dbReference type="Gene3D" id="2.20.70.10">
    <property type="match status" value="1"/>
</dbReference>
<dbReference type="SMART" id="SM00441">
    <property type="entry name" value="FF"/>
    <property type="match status" value="1"/>
</dbReference>
<dbReference type="GO" id="GO:0045292">
    <property type="term" value="P:mRNA cis splicing, via spliceosome"/>
    <property type="evidence" value="ECO:0007669"/>
    <property type="project" value="InterPro"/>
</dbReference>
<feature type="region of interest" description="Disordered" evidence="1">
    <location>
        <begin position="132"/>
        <end position="168"/>
    </location>
</feature>
<dbReference type="InterPro" id="IPR001202">
    <property type="entry name" value="WW_dom"/>
</dbReference>
<proteinExistence type="predicted"/>
<dbReference type="AlphaFoldDB" id="A0AAN7WU23"/>
<organism evidence="3 4">
    <name type="scientific">Arxiozyma heterogenica</name>
    <dbReference type="NCBI Taxonomy" id="278026"/>
    <lineage>
        <taxon>Eukaryota</taxon>
        <taxon>Fungi</taxon>
        <taxon>Dikarya</taxon>
        <taxon>Ascomycota</taxon>
        <taxon>Saccharomycotina</taxon>
        <taxon>Saccharomycetes</taxon>
        <taxon>Saccharomycetales</taxon>
        <taxon>Saccharomycetaceae</taxon>
        <taxon>Arxiozyma</taxon>
    </lineage>
</organism>
<gene>
    <name evidence="3" type="ORF">RI543_000662</name>
</gene>
<reference evidence="4" key="1">
    <citation type="submission" date="2023-07" db="EMBL/GenBank/DDBJ databases">
        <title>A draft genome of Kazachstania heterogenica Y-27499.</title>
        <authorList>
            <person name="Donic C."/>
            <person name="Kralova J.S."/>
            <person name="Fidel L."/>
            <person name="Ben-Dor S."/>
            <person name="Jung S."/>
        </authorList>
    </citation>
    <scope>NUCLEOTIDE SEQUENCE [LARGE SCALE GENOMIC DNA]</scope>
    <source>
        <strain evidence="4">Y27499</strain>
    </source>
</reference>
<dbReference type="EMBL" id="JAWIZZ010000024">
    <property type="protein sequence ID" value="KAK5781888.1"/>
    <property type="molecule type" value="Genomic_DNA"/>
</dbReference>
<name>A0AAN7WU23_9SACH</name>
<dbReference type="PANTHER" id="PTHR11864:SF30">
    <property type="entry name" value="PRE-MRNA-SPLICING FACTOR URN1"/>
    <property type="match status" value="1"/>
</dbReference>
<dbReference type="PROSITE" id="PS01159">
    <property type="entry name" value="WW_DOMAIN_1"/>
    <property type="match status" value="1"/>
</dbReference>
<dbReference type="SUPFAM" id="SSF51045">
    <property type="entry name" value="WW domain"/>
    <property type="match status" value="1"/>
</dbReference>
<feature type="region of interest" description="Disordered" evidence="1">
    <location>
        <begin position="271"/>
        <end position="291"/>
    </location>
</feature>
<dbReference type="InterPro" id="IPR002713">
    <property type="entry name" value="FF_domain"/>
</dbReference>
<feature type="domain" description="WW" evidence="2">
    <location>
        <begin position="1"/>
        <end position="34"/>
    </location>
</feature>
<dbReference type="InterPro" id="IPR036517">
    <property type="entry name" value="FF_domain_sf"/>
</dbReference>
<dbReference type="SUPFAM" id="SSF81698">
    <property type="entry name" value="FF domain"/>
    <property type="match status" value="1"/>
</dbReference>
<dbReference type="Gene3D" id="1.10.10.440">
    <property type="entry name" value="FF domain"/>
    <property type="match status" value="1"/>
</dbReference>
<dbReference type="PANTHER" id="PTHR11864">
    <property type="entry name" value="PRE-MRNA-PROCESSING PROTEIN PRP40"/>
    <property type="match status" value="1"/>
</dbReference>
<comment type="caution">
    <text evidence="3">The sequence shown here is derived from an EMBL/GenBank/DDBJ whole genome shotgun (WGS) entry which is preliminary data.</text>
</comment>
<evidence type="ECO:0000259" key="2">
    <source>
        <dbReference type="PROSITE" id="PS50020"/>
    </source>
</evidence>
<dbReference type="GO" id="GO:0005685">
    <property type="term" value="C:U1 snRNP"/>
    <property type="evidence" value="ECO:0007669"/>
    <property type="project" value="TreeGrafter"/>
</dbReference>